<gene>
    <name evidence="1" type="ordered locus">DVU_2208</name>
</gene>
<organism evidence="1 2">
    <name type="scientific">Nitratidesulfovibrio vulgaris (strain ATCC 29579 / DSM 644 / CCUG 34227 / NCIMB 8303 / VKM B-1760 / Hildenborough)</name>
    <name type="common">Desulfovibrio vulgaris</name>
    <dbReference type="NCBI Taxonomy" id="882"/>
    <lineage>
        <taxon>Bacteria</taxon>
        <taxon>Pseudomonadati</taxon>
        <taxon>Thermodesulfobacteriota</taxon>
        <taxon>Desulfovibrionia</taxon>
        <taxon>Desulfovibrionales</taxon>
        <taxon>Desulfovibrionaceae</taxon>
        <taxon>Nitratidesulfovibrio</taxon>
    </lineage>
</organism>
<reference evidence="1 2" key="1">
    <citation type="journal article" date="2004" name="Nat. Biotechnol.">
        <title>The genome sequence of the anaerobic, sulfate-reducing bacterium Desulfovibrio vulgaris Hildenborough.</title>
        <authorList>
            <person name="Heidelberg J.F."/>
            <person name="Seshadri R."/>
            <person name="Haveman S.A."/>
            <person name="Hemme C.L."/>
            <person name="Paulsen I.T."/>
            <person name="Kolonay J.F."/>
            <person name="Eisen J.A."/>
            <person name="Ward N."/>
            <person name="Methe B."/>
            <person name="Brinkac L.M."/>
            <person name="Daugherty S.C."/>
            <person name="Deboy R.T."/>
            <person name="Dodson R.J."/>
            <person name="Durkin A.S."/>
            <person name="Madupu R."/>
            <person name="Nelson W.C."/>
            <person name="Sullivan S.A."/>
            <person name="Fouts D."/>
            <person name="Haft D.H."/>
            <person name="Selengut J."/>
            <person name="Peterson J.D."/>
            <person name="Davidsen T.M."/>
            <person name="Zafar N."/>
            <person name="Zhou L."/>
            <person name="Radune D."/>
            <person name="Dimitrov G."/>
            <person name="Hance M."/>
            <person name="Tran K."/>
            <person name="Khouri H."/>
            <person name="Gill J."/>
            <person name="Utterback T.R."/>
            <person name="Feldblyum T.V."/>
            <person name="Wall J.D."/>
            <person name="Voordouw G."/>
            <person name="Fraser C.M."/>
        </authorList>
    </citation>
    <scope>NUCLEOTIDE SEQUENCE [LARGE SCALE GENOMIC DNA]</scope>
    <source>
        <strain evidence="2">ATCC 29579 / DSM 644 / NCIMB 8303 / VKM B-1760 / Hildenborough</strain>
    </source>
</reference>
<evidence type="ECO:0000313" key="1">
    <source>
        <dbReference type="EMBL" id="AAS96681.1"/>
    </source>
</evidence>
<dbReference type="STRING" id="882.DVU_2208"/>
<dbReference type="EnsemblBacteria" id="AAS96681">
    <property type="protein sequence ID" value="AAS96681"/>
    <property type="gene ID" value="DVU_2208"/>
</dbReference>
<dbReference type="KEGG" id="dvu:DVU_2208"/>
<dbReference type="HOGENOM" id="CLU_3342935_0_0_7"/>
<proteinExistence type="predicted"/>
<sequence length="37" mass="3968">MHGQSHFSAKPEPGCLARATAGWRTAGIAMMEGHLCR</sequence>
<keyword evidence="2" id="KW-1185">Reference proteome</keyword>
<dbReference type="Proteomes" id="UP000002194">
    <property type="component" value="Chromosome"/>
</dbReference>
<accession>Q729Y9</accession>
<dbReference type="EMBL" id="AE017285">
    <property type="protein sequence ID" value="AAS96681.1"/>
    <property type="molecule type" value="Genomic_DNA"/>
</dbReference>
<protein>
    <submittedName>
        <fullName evidence="1">Uncharacterized protein</fullName>
    </submittedName>
</protein>
<name>Q729Y9_NITV2</name>
<dbReference type="AlphaFoldDB" id="Q729Y9"/>
<dbReference type="PaxDb" id="882-DVU_2208"/>
<evidence type="ECO:0000313" key="2">
    <source>
        <dbReference type="Proteomes" id="UP000002194"/>
    </source>
</evidence>